<dbReference type="InterPro" id="IPR029058">
    <property type="entry name" value="AB_hydrolase_fold"/>
</dbReference>
<evidence type="ECO:0000313" key="2">
    <source>
        <dbReference type="EMBL" id="KFF00638.1"/>
    </source>
</evidence>
<reference evidence="2 3" key="1">
    <citation type="submission" date="2014-07" db="EMBL/GenBank/DDBJ databases">
        <title>Genome of Chryseobacterium formosense LMG 24722.</title>
        <authorList>
            <person name="Pipes S.E."/>
            <person name="Stropko S.J."/>
            <person name="Newman J.D."/>
        </authorList>
    </citation>
    <scope>NUCLEOTIDE SEQUENCE [LARGE SCALE GENOMIC DNA]</scope>
    <source>
        <strain evidence="2 3">LMG 24722</strain>
    </source>
</reference>
<evidence type="ECO:0000259" key="1">
    <source>
        <dbReference type="Pfam" id="PF00561"/>
    </source>
</evidence>
<accession>A0A085Z874</accession>
<name>A0A085Z874_9FLAO</name>
<keyword evidence="3" id="KW-1185">Reference proteome</keyword>
<dbReference type="PANTHER" id="PTHR43433:SF5">
    <property type="entry name" value="AB HYDROLASE-1 DOMAIN-CONTAINING PROTEIN"/>
    <property type="match status" value="1"/>
</dbReference>
<sequence>MIIKLFKQKTIFSFFILMISFSVMGQDIKGLRYFMQGNATASSVPYGNNQSAGHYVKSDDAKIYYEVYGKGSPIVVLHGGIVGSPLEMGQLIDSLSQKHQVISISTRGHGRSEMGNKIPSYEQKAKDVNAVLEKVTKEKVTIVGFSDGAYTGYFFAEQYPDRIEKLVAIGAGEWKKGFREFKMDYKTFSAMDELFWKQQIAIRPEPKRIDEWFSTLSSYYNNLNIDKTILGQIKCPVLVMAGEKDQNAPFDTVISAYKMIPNAQLSIIPNAPHPAFLVNFDAVWTSMKPFLNQNN</sequence>
<dbReference type="EMBL" id="JPRP01000001">
    <property type="protein sequence ID" value="KFF00638.1"/>
    <property type="molecule type" value="Genomic_DNA"/>
</dbReference>
<organism evidence="2 3">
    <name type="scientific">Chryseobacterium formosense</name>
    <dbReference type="NCBI Taxonomy" id="236814"/>
    <lineage>
        <taxon>Bacteria</taxon>
        <taxon>Pseudomonadati</taxon>
        <taxon>Bacteroidota</taxon>
        <taxon>Flavobacteriia</taxon>
        <taxon>Flavobacteriales</taxon>
        <taxon>Weeksellaceae</taxon>
        <taxon>Chryseobacterium group</taxon>
        <taxon>Chryseobacterium</taxon>
    </lineage>
</organism>
<dbReference type="Pfam" id="PF00561">
    <property type="entry name" value="Abhydrolase_1"/>
    <property type="match status" value="1"/>
</dbReference>
<dbReference type="PANTHER" id="PTHR43433">
    <property type="entry name" value="HYDROLASE, ALPHA/BETA FOLD FAMILY PROTEIN"/>
    <property type="match status" value="1"/>
</dbReference>
<dbReference type="RefSeq" id="WP_034675099.1">
    <property type="nucleotide sequence ID" value="NZ_FPAP01000001.1"/>
</dbReference>
<gene>
    <name evidence="2" type="ORF">IX39_08385</name>
</gene>
<dbReference type="AlphaFoldDB" id="A0A085Z874"/>
<dbReference type="SUPFAM" id="SSF53474">
    <property type="entry name" value="alpha/beta-Hydrolases"/>
    <property type="match status" value="1"/>
</dbReference>
<dbReference type="Gene3D" id="3.40.50.1820">
    <property type="entry name" value="alpha/beta hydrolase"/>
    <property type="match status" value="1"/>
</dbReference>
<evidence type="ECO:0000313" key="3">
    <source>
        <dbReference type="Proteomes" id="UP000028713"/>
    </source>
</evidence>
<feature type="domain" description="AB hydrolase-1" evidence="1">
    <location>
        <begin position="73"/>
        <end position="175"/>
    </location>
</feature>
<dbReference type="Proteomes" id="UP000028713">
    <property type="component" value="Unassembled WGS sequence"/>
</dbReference>
<dbReference type="eggNOG" id="COG1073">
    <property type="taxonomic scope" value="Bacteria"/>
</dbReference>
<dbReference type="OrthoDB" id="9780932at2"/>
<protein>
    <recommendedName>
        <fullName evidence="1">AB hydrolase-1 domain-containing protein</fullName>
    </recommendedName>
</protein>
<dbReference type="InterPro" id="IPR000073">
    <property type="entry name" value="AB_hydrolase_1"/>
</dbReference>
<proteinExistence type="predicted"/>
<comment type="caution">
    <text evidence="2">The sequence shown here is derived from an EMBL/GenBank/DDBJ whole genome shotgun (WGS) entry which is preliminary data.</text>
</comment>
<dbReference type="InterPro" id="IPR050471">
    <property type="entry name" value="AB_hydrolase"/>
</dbReference>
<dbReference type="STRING" id="236814.IX39_08385"/>